<reference evidence="2 3" key="2">
    <citation type="journal article" date="2011" name="Mol. Biol. Evol.">
        <title>Unity in variety--the pan-genome of the Chlamydiae.</title>
        <authorList>
            <person name="Collingro A."/>
            <person name="Tischler P."/>
            <person name="Weinmaier T."/>
            <person name="Penz T."/>
            <person name="Heinz E."/>
            <person name="Brunham R.C."/>
            <person name="Read T.D."/>
            <person name="Bavoil P.M."/>
            <person name="Sachse K."/>
            <person name="Kahane S."/>
            <person name="Friedman M.G."/>
            <person name="Rattei T."/>
            <person name="Myers G.S."/>
            <person name="Horn M."/>
        </authorList>
    </citation>
    <scope>NUCLEOTIDE SEQUENCE [LARGE SCALE GENOMIC DNA]</scope>
    <source>
        <strain evidence="3">ATCC VR-1471 / Z</strain>
    </source>
</reference>
<dbReference type="Proteomes" id="UP000000496">
    <property type="component" value="Chromosome gsn.131"/>
</dbReference>
<dbReference type="EMBL" id="FR872582">
    <property type="protein sequence ID" value="CCB89405.1"/>
    <property type="molecule type" value="Genomic_DNA"/>
</dbReference>
<comment type="similarity">
    <text evidence="1">Belongs to the MYG1 family.</text>
</comment>
<dbReference type="eggNOG" id="COG4286">
    <property type="taxonomic scope" value="Bacteria"/>
</dbReference>
<evidence type="ECO:0000313" key="3">
    <source>
        <dbReference type="Proteomes" id="UP000000496"/>
    </source>
</evidence>
<protein>
    <submittedName>
        <fullName evidence="2">UPF0160 protein TC_0665</fullName>
    </submittedName>
</protein>
<dbReference type="HOGENOM" id="CLU_051576_0_0_0"/>
<name>F8L990_SIMNZ</name>
<dbReference type="PANTHER" id="PTHR11215">
    <property type="entry name" value="METAL DEPENDENT HYDROLASE - RELATED"/>
    <property type="match status" value="1"/>
</dbReference>
<dbReference type="KEGG" id="sng:SNE_A15280"/>
<keyword evidence="3" id="KW-1185">Reference proteome</keyword>
<dbReference type="OrthoDB" id="183622at2"/>
<gene>
    <name evidence="2" type="ordered locus">SNE_A15280</name>
</gene>
<dbReference type="Pfam" id="PF03690">
    <property type="entry name" value="MYG1_exonuc"/>
    <property type="match status" value="1"/>
</dbReference>
<evidence type="ECO:0000313" key="2">
    <source>
        <dbReference type="EMBL" id="CCB89405.1"/>
    </source>
</evidence>
<dbReference type="AlphaFoldDB" id="F8L990"/>
<reference key="1">
    <citation type="journal article" date="2011" name="Mol. Biol. Evol.">
        <title>Unity in variety -- the pan-genome of the Chlamydiae.</title>
        <authorList>
            <person name="Collingro A."/>
            <person name="Tischler P."/>
            <person name="Weinmaier T."/>
            <person name="Penz T."/>
            <person name="Heinz E."/>
            <person name="Brunham R.C."/>
            <person name="Read T.D."/>
            <person name="Bavoil P.M."/>
            <person name="Sachse K."/>
            <person name="Kahane S."/>
            <person name="Friedman M.G."/>
            <person name="Rattei T."/>
            <person name="Myers G.S.A."/>
            <person name="Horn M."/>
        </authorList>
    </citation>
    <scope>NUCLEOTIDE SEQUENCE</scope>
    <source>
        <strain>Z</strain>
    </source>
</reference>
<sequence>MTNEIQERSFGTHNGSFHADEVTACALLILFDHIDLDKVIRTRDLHVLRTCDYVCDVGGMYEPTIRRFDHHQLDYHGPLSSAGMILKYLKDEKVIKDKLFQYLNRSLVMGVDAIDNGKTTTMVGHCSFSAVIANFVPIRHNVDENVMDEAFFQAVDFTLGHLSRLVDKFHYIQECREVIKREMDKNQTVMIFEESMPWMETFFDLKGEKHPAAFLIMPSGKQWKLRGIPPSYEKRMQVRIPLPKEWAGLIDDELKEKTGIPGAVFCHKGRFISIWETKEDALKALEITLQKADK</sequence>
<dbReference type="STRING" id="331113.SNE_A15280"/>
<dbReference type="PANTHER" id="PTHR11215:SF1">
    <property type="entry name" value="MYG1 EXONUCLEASE"/>
    <property type="match status" value="1"/>
</dbReference>
<dbReference type="InterPro" id="IPR003226">
    <property type="entry name" value="MYG1_exonuclease"/>
</dbReference>
<accession>F8L990</accession>
<proteinExistence type="inferred from homology"/>
<evidence type="ECO:0000256" key="1">
    <source>
        <dbReference type="ARBA" id="ARBA00010105"/>
    </source>
</evidence>
<dbReference type="RefSeq" id="WP_013943871.1">
    <property type="nucleotide sequence ID" value="NC_015713.1"/>
</dbReference>
<organism evidence="2 3">
    <name type="scientific">Simkania negevensis (strain ATCC VR-1471 / DSM 27360 / Z)</name>
    <dbReference type="NCBI Taxonomy" id="331113"/>
    <lineage>
        <taxon>Bacteria</taxon>
        <taxon>Pseudomonadati</taxon>
        <taxon>Chlamydiota</taxon>
        <taxon>Chlamydiia</taxon>
        <taxon>Parachlamydiales</taxon>
        <taxon>Simkaniaceae</taxon>
        <taxon>Simkania</taxon>
    </lineage>
</organism>